<keyword evidence="4" id="KW-0716">Sensory transduction</keyword>
<feature type="transmembrane region" description="Helical" evidence="12">
    <location>
        <begin position="12"/>
        <end position="33"/>
    </location>
</feature>
<comment type="PTM">
    <text evidence="11">Contains one covalently linked retinal chromophore.</text>
</comment>
<evidence type="ECO:0000256" key="2">
    <source>
        <dbReference type="ARBA" id="ARBA00008130"/>
    </source>
</evidence>
<name>A0A0U2XPK0_9BACT</name>
<feature type="modified residue" description="N6-(retinylidene)lysine" evidence="11">
    <location>
        <position position="218"/>
    </location>
</feature>
<dbReference type="PRINTS" id="PR00251">
    <property type="entry name" value="BACTRLOPSIN"/>
</dbReference>
<evidence type="ECO:0000256" key="6">
    <source>
        <dbReference type="ARBA" id="ARBA00022925"/>
    </source>
</evidence>
<accession>A0A0U2XPK0</accession>
<evidence type="ECO:0000256" key="8">
    <source>
        <dbReference type="ARBA" id="ARBA00022991"/>
    </source>
</evidence>
<dbReference type="InterPro" id="IPR001425">
    <property type="entry name" value="Arc/bac/fun_rhodopsins"/>
</dbReference>
<dbReference type="InterPro" id="IPR018229">
    <property type="entry name" value="Rhodopsin_retinal_BS"/>
</dbReference>
<dbReference type="PIRSF" id="PIRSF038142">
    <property type="entry name" value="Rhodopsin_bac_prd"/>
    <property type="match status" value="1"/>
</dbReference>
<keyword evidence="7 12" id="KW-1133">Transmembrane helix</keyword>
<evidence type="ECO:0000256" key="7">
    <source>
        <dbReference type="ARBA" id="ARBA00022989"/>
    </source>
</evidence>
<feature type="transmembrane region" description="Helical" evidence="12">
    <location>
        <begin position="111"/>
        <end position="130"/>
    </location>
</feature>
<keyword evidence="8 11" id="KW-0157">Chromophore</keyword>
<feature type="transmembrane region" description="Helical" evidence="12">
    <location>
        <begin position="82"/>
        <end position="104"/>
    </location>
</feature>
<evidence type="ECO:0000256" key="1">
    <source>
        <dbReference type="ARBA" id="ARBA00004141"/>
    </source>
</evidence>
<feature type="transmembrane region" description="Helical" evidence="12">
    <location>
        <begin position="167"/>
        <end position="188"/>
    </location>
</feature>
<comment type="similarity">
    <text evidence="2">Belongs to the archaeal/bacterial/fungal opsin family.</text>
</comment>
<evidence type="ECO:0000256" key="12">
    <source>
        <dbReference type="SAM" id="Phobius"/>
    </source>
</evidence>
<feature type="transmembrane region" description="Helical" evidence="12">
    <location>
        <begin position="45"/>
        <end position="62"/>
    </location>
</feature>
<keyword evidence="5 12" id="KW-0812">Transmembrane</keyword>
<keyword evidence="3" id="KW-0600">Photoreceptor protein</keyword>
<dbReference type="GO" id="GO:0009881">
    <property type="term" value="F:photoreceptor activity"/>
    <property type="evidence" value="ECO:0007669"/>
    <property type="project" value="UniProtKB-KW"/>
</dbReference>
<dbReference type="SMART" id="SM01021">
    <property type="entry name" value="Bac_rhodopsin"/>
    <property type="match status" value="1"/>
</dbReference>
<proteinExistence type="inferred from homology"/>
<evidence type="ECO:0000256" key="5">
    <source>
        <dbReference type="ARBA" id="ARBA00022692"/>
    </source>
</evidence>
<dbReference type="GO" id="GO:0010461">
    <property type="term" value="F:light-activated monoatomic ion channel activity"/>
    <property type="evidence" value="ECO:0007669"/>
    <property type="project" value="InterPro"/>
</dbReference>
<sequence>MEYLSVDPTIDYVGVSFWIATAVMAAGALFFFIERSTVKASWQTSLTVAALVCFVAFWHYIYMRGYWAQEQESPTVFRYIDWLITVPMQIVEFYLILAAVVAVSLGVFWKLLVASLVMLIGGFLGEAGIIDPTVGFVVGMLGWIFIIYYVFAGEAAQIKDAAGNENLSFAFNGIKWIVTVGWAIYPLGYFLGYLVDGDAYGSAANLNIIYNLADLINKFLFGLVIWYAAMRDSGVTKG</sequence>
<dbReference type="Gene3D" id="1.20.1070.10">
    <property type="entry name" value="Rhodopsin 7-helix transmembrane proteins"/>
    <property type="match status" value="1"/>
</dbReference>
<keyword evidence="9 12" id="KW-0472">Membrane</keyword>
<dbReference type="GO" id="GO:0007602">
    <property type="term" value="P:phototransduction"/>
    <property type="evidence" value="ECO:0007669"/>
    <property type="project" value="UniProtKB-KW"/>
</dbReference>
<evidence type="ECO:0000313" key="13">
    <source>
        <dbReference type="EMBL" id="ALS56212.1"/>
    </source>
</evidence>
<comment type="subcellular location">
    <subcellularLocation>
        <location evidence="1">Membrane</location>
        <topology evidence="1">Multi-pass membrane protein</topology>
    </subcellularLocation>
</comment>
<evidence type="ECO:0000256" key="10">
    <source>
        <dbReference type="ARBA" id="ARBA00023170"/>
    </source>
</evidence>
<dbReference type="GO" id="GO:0016020">
    <property type="term" value="C:membrane"/>
    <property type="evidence" value="ECO:0007669"/>
    <property type="project" value="UniProtKB-SubCell"/>
</dbReference>
<evidence type="ECO:0000256" key="9">
    <source>
        <dbReference type="ARBA" id="ARBA00023136"/>
    </source>
</evidence>
<evidence type="ECO:0000256" key="11">
    <source>
        <dbReference type="PIRSR" id="PIRSR038142-50"/>
    </source>
</evidence>
<evidence type="ECO:0000256" key="3">
    <source>
        <dbReference type="ARBA" id="ARBA00022543"/>
    </source>
</evidence>
<dbReference type="PROSITE" id="PS00950">
    <property type="entry name" value="BACTERIAL_OPSIN_1"/>
    <property type="match status" value="1"/>
</dbReference>
<dbReference type="InterPro" id="IPR017402">
    <property type="entry name" value="Proteorhodopsin"/>
</dbReference>
<evidence type="ECO:0000256" key="4">
    <source>
        <dbReference type="ARBA" id="ARBA00022606"/>
    </source>
</evidence>
<feature type="transmembrane region" description="Helical" evidence="12">
    <location>
        <begin position="208"/>
        <end position="229"/>
    </location>
</feature>
<reference evidence="13" key="1">
    <citation type="journal article" date="2016" name="ISME J.">
        <title>Functional metagenomic screen reveals new and diverse microbial rhodopsins.</title>
        <authorList>
            <person name="Pushkarev A."/>
            <person name="Beja O."/>
        </authorList>
    </citation>
    <scope>NUCLEOTIDE SEQUENCE</scope>
</reference>
<dbReference type="SUPFAM" id="SSF81321">
    <property type="entry name" value="Family A G protein-coupled receptor-like"/>
    <property type="match status" value="1"/>
</dbReference>
<dbReference type="Pfam" id="PF01036">
    <property type="entry name" value="Bac_rhodopsin"/>
    <property type="match status" value="1"/>
</dbReference>
<keyword evidence="10" id="KW-0675">Receptor</keyword>
<keyword evidence="6 11" id="KW-0681">Retinal protein</keyword>
<dbReference type="EMBL" id="KT201090">
    <property type="protein sequence ID" value="ALS56212.1"/>
    <property type="molecule type" value="Genomic_DNA"/>
</dbReference>
<feature type="transmembrane region" description="Helical" evidence="12">
    <location>
        <begin position="136"/>
        <end position="155"/>
    </location>
</feature>
<organism evidence="13">
    <name type="scientific">uncultured bacterium EIL27G07</name>
    <dbReference type="NCBI Taxonomy" id="1768202"/>
    <lineage>
        <taxon>Bacteria</taxon>
        <taxon>environmental samples</taxon>
    </lineage>
</organism>
<protein>
    <submittedName>
        <fullName evidence="13">Proteorhodopsin</fullName>
    </submittedName>
</protein>
<dbReference type="AlphaFoldDB" id="A0A0U2XPK0"/>